<dbReference type="Proteomes" id="UP001590950">
    <property type="component" value="Unassembled WGS sequence"/>
</dbReference>
<organism evidence="1 2">
    <name type="scientific">Stereocaulon virgatum</name>
    <dbReference type="NCBI Taxonomy" id="373712"/>
    <lineage>
        <taxon>Eukaryota</taxon>
        <taxon>Fungi</taxon>
        <taxon>Dikarya</taxon>
        <taxon>Ascomycota</taxon>
        <taxon>Pezizomycotina</taxon>
        <taxon>Lecanoromycetes</taxon>
        <taxon>OSLEUM clade</taxon>
        <taxon>Lecanoromycetidae</taxon>
        <taxon>Lecanorales</taxon>
        <taxon>Lecanorineae</taxon>
        <taxon>Stereocaulaceae</taxon>
        <taxon>Stereocaulon</taxon>
    </lineage>
</organism>
<evidence type="ECO:0000313" key="1">
    <source>
        <dbReference type="EMBL" id="KAL2039410.1"/>
    </source>
</evidence>
<dbReference type="EMBL" id="JBEFKJ010000025">
    <property type="protein sequence ID" value="KAL2039410.1"/>
    <property type="molecule type" value="Genomic_DNA"/>
</dbReference>
<accession>A0ABR4A0L7</accession>
<reference evidence="1 2" key="1">
    <citation type="submission" date="2024-09" db="EMBL/GenBank/DDBJ databases">
        <title>Rethinking Asexuality: The Enigmatic Case of Functional Sexual Genes in Lepraria (Stereocaulaceae).</title>
        <authorList>
            <person name="Doellman M."/>
            <person name="Sun Y."/>
            <person name="Barcenas-Pena A."/>
            <person name="Lumbsch H.T."/>
            <person name="Grewe F."/>
        </authorList>
    </citation>
    <scope>NUCLEOTIDE SEQUENCE [LARGE SCALE GENOMIC DNA]</scope>
    <source>
        <strain evidence="1 2">Mercado 3170</strain>
    </source>
</reference>
<name>A0ABR4A0L7_9LECA</name>
<comment type="caution">
    <text evidence="1">The sequence shown here is derived from an EMBL/GenBank/DDBJ whole genome shotgun (WGS) entry which is preliminary data.</text>
</comment>
<keyword evidence="2" id="KW-1185">Reference proteome</keyword>
<evidence type="ECO:0000313" key="2">
    <source>
        <dbReference type="Proteomes" id="UP001590950"/>
    </source>
</evidence>
<gene>
    <name evidence="1" type="ORF">N7G274_007682</name>
</gene>
<sequence>MLSNVDNSATQVPTTDRYSINSAGGNLLKLPLQWSRLACVSSVYALWSLDAPERDILIRQPSRRSLQTGEPWKNINFLEEQYLWSAQEFYSRLNSFSNLVEPFTSIRATPSSMQVFQRP</sequence>
<proteinExistence type="predicted"/>
<protein>
    <submittedName>
        <fullName evidence="1">Uncharacterized protein</fullName>
    </submittedName>
</protein>